<comment type="caution">
    <text evidence="1">The sequence shown here is derived from an EMBL/GenBank/DDBJ whole genome shotgun (WGS) entry which is preliminary data.</text>
</comment>
<accession>A0ABC8V362</accession>
<dbReference type="AlphaFoldDB" id="A0ABC8V362"/>
<gene>
    <name evidence="1" type="ORF">ILEXP_LOCUS58280</name>
</gene>
<protein>
    <submittedName>
        <fullName evidence="1">Uncharacterized protein</fullName>
    </submittedName>
</protein>
<evidence type="ECO:0000313" key="1">
    <source>
        <dbReference type="EMBL" id="CAK9187694.1"/>
    </source>
</evidence>
<evidence type="ECO:0000313" key="2">
    <source>
        <dbReference type="Proteomes" id="UP001642360"/>
    </source>
</evidence>
<organism evidence="1 2">
    <name type="scientific">Ilex paraguariensis</name>
    <name type="common">yerba mate</name>
    <dbReference type="NCBI Taxonomy" id="185542"/>
    <lineage>
        <taxon>Eukaryota</taxon>
        <taxon>Viridiplantae</taxon>
        <taxon>Streptophyta</taxon>
        <taxon>Embryophyta</taxon>
        <taxon>Tracheophyta</taxon>
        <taxon>Spermatophyta</taxon>
        <taxon>Magnoliopsida</taxon>
        <taxon>eudicotyledons</taxon>
        <taxon>Gunneridae</taxon>
        <taxon>Pentapetalae</taxon>
        <taxon>asterids</taxon>
        <taxon>campanulids</taxon>
        <taxon>Aquifoliales</taxon>
        <taxon>Aquifoliaceae</taxon>
        <taxon>Ilex</taxon>
    </lineage>
</organism>
<sequence length="71" mass="7945">MARRQGRRVMLDDKHWQWSPQLGSPDIWYGQAQPGDHASDSVWARAQVGDVRCGPVDVGRARLGDSGWARS</sequence>
<dbReference type="EMBL" id="CAUOFW020010091">
    <property type="protein sequence ID" value="CAK9187694.1"/>
    <property type="molecule type" value="Genomic_DNA"/>
</dbReference>
<name>A0ABC8V362_9AQUA</name>
<keyword evidence="2" id="KW-1185">Reference proteome</keyword>
<dbReference type="Proteomes" id="UP001642360">
    <property type="component" value="Unassembled WGS sequence"/>
</dbReference>
<reference evidence="1 2" key="1">
    <citation type="submission" date="2024-02" db="EMBL/GenBank/DDBJ databases">
        <authorList>
            <person name="Vignale AGUSTIN F."/>
            <person name="Sosa J E."/>
            <person name="Modenutti C."/>
        </authorList>
    </citation>
    <scope>NUCLEOTIDE SEQUENCE [LARGE SCALE GENOMIC DNA]</scope>
</reference>
<proteinExistence type="predicted"/>